<sequence length="486" mass="52196">MFPKKLFTPIWLCLAHSSRASLSLSIRTTSGTVNGFIDETGAPGVAQFLGIPFAEPPTNSRRWLPPVPKANTDGATIDGTKFGLSCPQYSVPGISVYNSDAPQFNITPNRTSEDCLSLNIWAPARGGNGGEEGKRLPVIVWIYGGGFLTGGGDIEYQIPVNWVQRSQKHIIVGIKVRDNIASFGGDVSRITLWGQSAGAASVDFYNYAYANDSIVSSFIMDSGTAFAPFALGATNTSFPTVASHFNCSTNPIEQVACLRRIPQADIVAFMAADPNSGTVAQLSFIPVVDNRTKFANYTNQTLEKRFSALPAIIGTNTNEGVAITLYPKNPAIAGPNQTEANGYTLSLFLCPADQTTKLRYQVGAKTYRYLYAGNFSNVSPRFWLGAYHSAEVPLIMGTSGQFRGNNTVFEKSVSEKMQDLWLAFASDPNGGLEKQGWNTYRPGGEAVVFGERDVVMGKIGVDELEKPCNGLEGRPGVAPPLAPGVA</sequence>
<evidence type="ECO:0000259" key="4">
    <source>
        <dbReference type="Pfam" id="PF00135"/>
    </source>
</evidence>
<comment type="caution">
    <text evidence="5">The sequence shown here is derived from an EMBL/GenBank/DDBJ whole genome shotgun (WGS) entry which is preliminary data.</text>
</comment>
<comment type="similarity">
    <text evidence="1 3">Belongs to the type-B carboxylesterase/lipase family.</text>
</comment>
<accession>A0A4Z1P1Y0</accession>
<evidence type="ECO:0000313" key="5">
    <source>
        <dbReference type="EMBL" id="TID17834.1"/>
    </source>
</evidence>
<feature type="signal peptide" evidence="3">
    <location>
        <begin position="1"/>
        <end position="20"/>
    </location>
</feature>
<organism evidence="5 6">
    <name type="scientific">Venturia nashicola</name>
    <dbReference type="NCBI Taxonomy" id="86259"/>
    <lineage>
        <taxon>Eukaryota</taxon>
        <taxon>Fungi</taxon>
        <taxon>Dikarya</taxon>
        <taxon>Ascomycota</taxon>
        <taxon>Pezizomycotina</taxon>
        <taxon>Dothideomycetes</taxon>
        <taxon>Pleosporomycetidae</taxon>
        <taxon>Venturiales</taxon>
        <taxon>Venturiaceae</taxon>
        <taxon>Venturia</taxon>
    </lineage>
</organism>
<feature type="domain" description="Carboxylesterase type B" evidence="4">
    <location>
        <begin position="176"/>
        <end position="326"/>
    </location>
</feature>
<dbReference type="STRING" id="86259.A0A4Z1P1Y0"/>
<keyword evidence="3" id="KW-0732">Signal</keyword>
<name>A0A4Z1P1Y0_9PEZI</name>
<dbReference type="GO" id="GO:0052689">
    <property type="term" value="F:carboxylic ester hydrolase activity"/>
    <property type="evidence" value="ECO:0007669"/>
    <property type="project" value="TreeGrafter"/>
</dbReference>
<evidence type="ECO:0000256" key="3">
    <source>
        <dbReference type="RuleBase" id="RU361235"/>
    </source>
</evidence>
<gene>
    <name evidence="5" type="ORF">E6O75_ATG10479</name>
</gene>
<dbReference type="EMBL" id="SNSC02000015">
    <property type="protein sequence ID" value="TID17834.1"/>
    <property type="molecule type" value="Genomic_DNA"/>
</dbReference>
<dbReference type="SUPFAM" id="SSF53474">
    <property type="entry name" value="alpha/beta-Hydrolases"/>
    <property type="match status" value="1"/>
</dbReference>
<dbReference type="Proteomes" id="UP000298493">
    <property type="component" value="Unassembled WGS sequence"/>
</dbReference>
<dbReference type="EC" id="3.1.1.-" evidence="3"/>
<dbReference type="PROSITE" id="PS00122">
    <property type="entry name" value="CARBOXYLESTERASE_B_1"/>
    <property type="match status" value="1"/>
</dbReference>
<dbReference type="InterPro" id="IPR029058">
    <property type="entry name" value="AB_hydrolase_fold"/>
</dbReference>
<evidence type="ECO:0000256" key="1">
    <source>
        <dbReference type="ARBA" id="ARBA00005964"/>
    </source>
</evidence>
<dbReference type="PANTHER" id="PTHR43918">
    <property type="entry name" value="ACETYLCHOLINESTERASE"/>
    <property type="match status" value="1"/>
</dbReference>
<dbReference type="Gene3D" id="3.40.50.1820">
    <property type="entry name" value="alpha/beta hydrolase"/>
    <property type="match status" value="2"/>
</dbReference>
<dbReference type="Pfam" id="PF00135">
    <property type="entry name" value="COesterase"/>
    <property type="match status" value="3"/>
</dbReference>
<protein>
    <recommendedName>
        <fullName evidence="3">Carboxylic ester hydrolase</fullName>
        <ecNumber evidence="3">3.1.1.-</ecNumber>
    </recommendedName>
</protein>
<feature type="chain" id="PRO_5021513497" description="Carboxylic ester hydrolase" evidence="3">
    <location>
        <begin position="21"/>
        <end position="486"/>
    </location>
</feature>
<evidence type="ECO:0000313" key="6">
    <source>
        <dbReference type="Proteomes" id="UP000298493"/>
    </source>
</evidence>
<keyword evidence="2 3" id="KW-0378">Hydrolase</keyword>
<dbReference type="InterPro" id="IPR050654">
    <property type="entry name" value="AChE-related_enzymes"/>
</dbReference>
<feature type="domain" description="Carboxylesterase type B" evidence="4">
    <location>
        <begin position="344"/>
        <end position="442"/>
    </location>
</feature>
<dbReference type="AlphaFoldDB" id="A0A4Z1P1Y0"/>
<reference evidence="5 6" key="1">
    <citation type="submission" date="2019-04" db="EMBL/GenBank/DDBJ databases">
        <title>High contiguity whole genome sequence and gene annotation resource for two Venturia nashicola isolates.</title>
        <authorList>
            <person name="Prokchorchik M."/>
            <person name="Won K."/>
            <person name="Lee Y."/>
            <person name="Choi E.D."/>
            <person name="Segonzac C."/>
            <person name="Sohn K.H."/>
        </authorList>
    </citation>
    <scope>NUCLEOTIDE SEQUENCE [LARGE SCALE GENOMIC DNA]</scope>
    <source>
        <strain evidence="5 6">PRI2</strain>
    </source>
</reference>
<feature type="domain" description="Carboxylesterase type B" evidence="4">
    <location>
        <begin position="25"/>
        <end position="153"/>
    </location>
</feature>
<keyword evidence="6" id="KW-1185">Reference proteome</keyword>
<proteinExistence type="inferred from homology"/>
<dbReference type="InterPro" id="IPR002018">
    <property type="entry name" value="CarbesteraseB"/>
</dbReference>
<dbReference type="InterPro" id="IPR019826">
    <property type="entry name" value="Carboxylesterase_B_AS"/>
</dbReference>
<dbReference type="PANTHER" id="PTHR43918:SF4">
    <property type="entry name" value="CARBOXYLIC ESTER HYDROLASE"/>
    <property type="match status" value="1"/>
</dbReference>
<evidence type="ECO:0000256" key="2">
    <source>
        <dbReference type="ARBA" id="ARBA00022801"/>
    </source>
</evidence>